<dbReference type="InterPro" id="IPR010985">
    <property type="entry name" value="Ribbon_hlx_hlx"/>
</dbReference>
<dbReference type="InterPro" id="IPR002145">
    <property type="entry name" value="CopG"/>
</dbReference>
<evidence type="ECO:0000313" key="2">
    <source>
        <dbReference type="EMBL" id="EKF58180.1"/>
    </source>
</evidence>
<feature type="domain" description="Ribbon-helix-helix protein CopG" evidence="1">
    <location>
        <begin position="4"/>
        <end position="38"/>
    </location>
</feature>
<dbReference type="RefSeq" id="WP_006727252.1">
    <property type="nucleotide sequence ID" value="NZ_ALJF01000013.1"/>
</dbReference>
<dbReference type="OrthoDB" id="9812023at2"/>
<dbReference type="EMBL" id="ALJF01000013">
    <property type="protein sequence ID" value="EKF58180.1"/>
    <property type="molecule type" value="Genomic_DNA"/>
</dbReference>
<evidence type="ECO:0000313" key="3">
    <source>
        <dbReference type="Proteomes" id="UP000007123"/>
    </source>
</evidence>
<dbReference type="AlphaFoldDB" id="K2PZE9"/>
<accession>K2PZE9</accession>
<organism evidence="2 3">
    <name type="scientific">Agrobacterium albertimagni AOL15</name>
    <dbReference type="NCBI Taxonomy" id="1156935"/>
    <lineage>
        <taxon>Bacteria</taxon>
        <taxon>Pseudomonadati</taxon>
        <taxon>Pseudomonadota</taxon>
        <taxon>Alphaproteobacteria</taxon>
        <taxon>Hyphomicrobiales</taxon>
        <taxon>Rhizobiaceae</taxon>
        <taxon>Rhizobium/Agrobacterium group</taxon>
        <taxon>Agrobacterium</taxon>
    </lineage>
</organism>
<protein>
    <recommendedName>
        <fullName evidence="1">Ribbon-helix-helix protein CopG domain-containing protein</fullName>
    </recommendedName>
</protein>
<keyword evidence="3" id="KW-1185">Reference proteome</keyword>
<proteinExistence type="predicted"/>
<dbReference type="SUPFAM" id="SSF47598">
    <property type="entry name" value="Ribbon-helix-helix"/>
    <property type="match status" value="1"/>
</dbReference>
<reference evidence="2 3" key="1">
    <citation type="journal article" date="2012" name="J. Bacteriol.">
        <title>Draft Genome Sequence of Agrobacterium albertimagni Strain AOL15.</title>
        <authorList>
            <person name="Trimble W.L."/>
            <person name="Phung le T."/>
            <person name="Meyer F."/>
            <person name="Gilbert J.A."/>
            <person name="Silver S."/>
        </authorList>
    </citation>
    <scope>NUCLEOTIDE SEQUENCE [LARGE SCALE GENOMIC DNA]</scope>
    <source>
        <strain evidence="2 3">AOL15</strain>
    </source>
</reference>
<name>K2PZE9_9HYPH</name>
<dbReference type="STRING" id="1156935.QWE_16298"/>
<dbReference type="Proteomes" id="UP000007123">
    <property type="component" value="Unassembled WGS sequence"/>
</dbReference>
<sequence>MLAISLPEDLDARLEALARTTGQSKAALVEEAIAAQIEDLEHAARDKASFERWLMTEGVAAYDRLKADPDSALSVDEVRARLSEKRAGRASR</sequence>
<evidence type="ECO:0000259" key="1">
    <source>
        <dbReference type="Pfam" id="PF01402"/>
    </source>
</evidence>
<comment type="caution">
    <text evidence="2">The sequence shown here is derived from an EMBL/GenBank/DDBJ whole genome shotgun (WGS) entry which is preliminary data.</text>
</comment>
<dbReference type="GO" id="GO:0006355">
    <property type="term" value="P:regulation of DNA-templated transcription"/>
    <property type="evidence" value="ECO:0007669"/>
    <property type="project" value="InterPro"/>
</dbReference>
<dbReference type="PATRIC" id="fig|1156935.5.peg.3312"/>
<gene>
    <name evidence="2" type="ORF">QWE_16298</name>
</gene>
<dbReference type="Pfam" id="PF01402">
    <property type="entry name" value="RHH_1"/>
    <property type="match status" value="1"/>
</dbReference>